<dbReference type="SUPFAM" id="SSF69279">
    <property type="entry name" value="Phage tail proteins"/>
    <property type="match status" value="1"/>
</dbReference>
<gene>
    <name evidence="2" type="ORF">UA45_11270</name>
</gene>
<proteinExistence type="predicted"/>
<dbReference type="PANTHER" id="PTHR35862">
    <property type="entry name" value="FELS-2 PROPHAGE PROTEIN"/>
    <property type="match status" value="1"/>
</dbReference>
<sequence>MTASQGYCHDGFFLTGTECAPAYSLSAGSVNINERIQGRLISLSLTDNRGFEADQLDIEIDDADGKMMLPKRGEVLSLHLGWKNEPLIFKGKFTVDEIEHSGPPDKLTIRGRSADFRSSLNAKREVSYHEKTLGDIITTIAKRNNLEPVIEKTLAEIKIAHIDQTNESDGSFLARLGKQEGAVAAVKNGQLLFMPQGSGKTASGKPIPALLITRSVGDGYRFSLADRGAYTGVIASWLNTRKPKKKDEVKVKRKRKTKKKSQEKIKKPDEPQGDYLIGEEGNVLTLSHTYANKNNAERAAKAAWEKMQRGVASLSIQLAKGRADIYPEMPVKVQGFKPEIDGAEWILTKVSHSLNDSGFTSALEFEVKISDVEMGDG</sequence>
<dbReference type="InterPro" id="IPR052726">
    <property type="entry name" value="Phage_Baseplate_Hub"/>
</dbReference>
<protein>
    <submittedName>
        <fullName evidence="2">Late control protein D</fullName>
    </submittedName>
</protein>
<dbReference type="PATRIC" id="fig|582.24.peg.3548"/>
<evidence type="ECO:0000313" key="2">
    <source>
        <dbReference type="EMBL" id="KJF77685.1"/>
    </source>
</evidence>
<dbReference type="Pfam" id="PF05954">
    <property type="entry name" value="Phage_GPD"/>
    <property type="match status" value="1"/>
</dbReference>
<feature type="compositionally biased region" description="Basic and acidic residues" evidence="1">
    <location>
        <begin position="260"/>
        <end position="270"/>
    </location>
</feature>
<evidence type="ECO:0000256" key="1">
    <source>
        <dbReference type="SAM" id="MobiDB-lite"/>
    </source>
</evidence>
<name>A0A0D8L725_MORMO</name>
<dbReference type="Proteomes" id="UP000032582">
    <property type="component" value="Unassembled WGS sequence"/>
</dbReference>
<dbReference type="PANTHER" id="PTHR35862:SF3">
    <property type="entry name" value="FELS-2 PROPHAGE PROTEIN"/>
    <property type="match status" value="1"/>
</dbReference>
<feature type="region of interest" description="Disordered" evidence="1">
    <location>
        <begin position="244"/>
        <end position="274"/>
    </location>
</feature>
<organism evidence="2 3">
    <name type="scientific">Morganella morganii</name>
    <name type="common">Proteus morganii</name>
    <dbReference type="NCBI Taxonomy" id="582"/>
    <lineage>
        <taxon>Bacteria</taxon>
        <taxon>Pseudomonadati</taxon>
        <taxon>Pseudomonadota</taxon>
        <taxon>Gammaproteobacteria</taxon>
        <taxon>Enterobacterales</taxon>
        <taxon>Morganellaceae</taxon>
        <taxon>Morganella</taxon>
    </lineage>
</organism>
<comment type="caution">
    <text evidence="2">The sequence shown here is derived from an EMBL/GenBank/DDBJ whole genome shotgun (WGS) entry which is preliminary data.</text>
</comment>
<accession>A0A0D8L725</accession>
<evidence type="ECO:0000313" key="3">
    <source>
        <dbReference type="Proteomes" id="UP000032582"/>
    </source>
</evidence>
<dbReference type="EMBL" id="JZSH01000118">
    <property type="protein sequence ID" value="KJF77685.1"/>
    <property type="molecule type" value="Genomic_DNA"/>
</dbReference>
<dbReference type="AlphaFoldDB" id="A0A0D8L725"/>
<reference evidence="2 3" key="1">
    <citation type="submission" date="2015-02" db="EMBL/GenBank/DDBJ databases">
        <title>Whole genome shotgun sequencing of cultured foodborne pathogen.</title>
        <authorList>
            <person name="Timme R."/>
            <person name="Allard M.W."/>
            <person name="Strain E."/>
            <person name="Evans P.S."/>
            <person name="Brown E."/>
        </authorList>
    </citation>
    <scope>NUCLEOTIDE SEQUENCE [LARGE SCALE GENOMIC DNA]</scope>
    <source>
        <strain evidence="2 3">GCSL-TSO-24</strain>
    </source>
</reference>